<dbReference type="EMBL" id="DF968372">
    <property type="protein sequence ID" value="GAP51522.1"/>
    <property type="molecule type" value="Genomic_DNA"/>
</dbReference>
<evidence type="ECO:0000313" key="1">
    <source>
        <dbReference type="EMBL" id="GAP51522.1"/>
    </source>
</evidence>
<dbReference type="AlphaFoldDB" id="A0A0K8PUH1"/>
<dbReference type="Proteomes" id="UP000053859">
    <property type="component" value="Unassembled WGS sequence"/>
</dbReference>
<organism evidence="1 2">
    <name type="scientific">Streptomyces azureus</name>
    <dbReference type="NCBI Taxonomy" id="146537"/>
    <lineage>
        <taxon>Bacteria</taxon>
        <taxon>Bacillati</taxon>
        <taxon>Actinomycetota</taxon>
        <taxon>Actinomycetes</taxon>
        <taxon>Kitasatosporales</taxon>
        <taxon>Streptomycetaceae</taxon>
        <taxon>Streptomyces</taxon>
    </lineage>
</organism>
<proteinExistence type="predicted"/>
<gene>
    <name evidence="1" type="ORF">SAZU_6384</name>
</gene>
<protein>
    <submittedName>
        <fullName evidence="1">Uncharacterized protein</fullName>
    </submittedName>
</protein>
<keyword evidence="2" id="KW-1185">Reference proteome</keyword>
<name>A0A0K8PUH1_STRAJ</name>
<sequence>MADPRRDRLSAAVTRDALIRAPTMPIAPPSHRRPTAWPRVRDYAPESVRVMRSGAGSSAGNDRSCPKVVLEVPGRPLTRKRFELTVPFEVTSTYRYIEHDSKGRAWDDLT</sequence>
<evidence type="ECO:0000313" key="2">
    <source>
        <dbReference type="Proteomes" id="UP000053859"/>
    </source>
</evidence>
<accession>A0A0K8PUH1</accession>
<reference evidence="1" key="1">
    <citation type="journal article" date="2015" name="Genome Announc.">
        <title>Draft Genome Sequence of Thiostrepton-Producing Streptomyces azureus ATCC 14921.</title>
        <authorList>
            <person name="Sakihara K."/>
            <person name="Maeda J."/>
            <person name="Tashiro K."/>
            <person name="Fujino Y."/>
            <person name="Kuhara S."/>
            <person name="Ohshima T."/>
            <person name="Ogata S."/>
            <person name="Doi K."/>
        </authorList>
    </citation>
    <scope>NUCLEOTIDE SEQUENCE [LARGE SCALE GENOMIC DNA]</scope>
    <source>
        <strain evidence="1">ATCC14921</strain>
    </source>
</reference>